<dbReference type="SUPFAM" id="SSF52540">
    <property type="entry name" value="P-loop containing nucleoside triphosphate hydrolases"/>
    <property type="match status" value="2"/>
</dbReference>
<evidence type="ECO:0000259" key="2">
    <source>
        <dbReference type="PROSITE" id="PS51192"/>
    </source>
</evidence>
<dbReference type="GO" id="GO:0016787">
    <property type="term" value="F:hydrolase activity"/>
    <property type="evidence" value="ECO:0007669"/>
    <property type="project" value="InterPro"/>
</dbReference>
<protein>
    <recommendedName>
        <fullName evidence="2">Helicase ATP-binding domain-containing protein</fullName>
    </recommendedName>
</protein>
<feature type="compositionally biased region" description="Low complexity" evidence="1">
    <location>
        <begin position="1135"/>
        <end position="1152"/>
    </location>
</feature>
<dbReference type="Pfam" id="PF04851">
    <property type="entry name" value="ResIII"/>
    <property type="match status" value="1"/>
</dbReference>
<feature type="domain" description="Helicase ATP-binding" evidence="2">
    <location>
        <begin position="391"/>
        <end position="474"/>
    </location>
</feature>
<feature type="region of interest" description="Disordered" evidence="1">
    <location>
        <begin position="127"/>
        <end position="150"/>
    </location>
</feature>
<dbReference type="InterPro" id="IPR001650">
    <property type="entry name" value="Helicase_C-like"/>
</dbReference>
<reference evidence="3" key="1">
    <citation type="journal article" date="2020" name="Nature">
        <title>Giant virus diversity and host interactions through global metagenomics.</title>
        <authorList>
            <person name="Schulz F."/>
            <person name="Roux S."/>
            <person name="Paez-Espino D."/>
            <person name="Jungbluth S."/>
            <person name="Walsh D.A."/>
            <person name="Denef V.J."/>
            <person name="McMahon K.D."/>
            <person name="Konstantinidis K.T."/>
            <person name="Eloe-Fadrosh E.A."/>
            <person name="Kyrpides N.C."/>
            <person name="Woyke T."/>
        </authorList>
    </citation>
    <scope>NUCLEOTIDE SEQUENCE</scope>
    <source>
        <strain evidence="3">GVMAG-M-3300023184-105</strain>
    </source>
</reference>
<feature type="region of interest" description="Disordered" evidence="1">
    <location>
        <begin position="1135"/>
        <end position="1184"/>
    </location>
</feature>
<feature type="compositionally biased region" description="Acidic residues" evidence="1">
    <location>
        <begin position="1153"/>
        <end position="1165"/>
    </location>
</feature>
<evidence type="ECO:0000313" key="3">
    <source>
        <dbReference type="EMBL" id="QHT79895.1"/>
    </source>
</evidence>
<dbReference type="InterPro" id="IPR006935">
    <property type="entry name" value="Helicase/UvrB_N"/>
</dbReference>
<dbReference type="EMBL" id="MN739956">
    <property type="protein sequence ID" value="QHT79895.1"/>
    <property type="molecule type" value="Genomic_DNA"/>
</dbReference>
<dbReference type="Pfam" id="PF00271">
    <property type="entry name" value="Helicase_C"/>
    <property type="match status" value="1"/>
</dbReference>
<accession>A0A6C0HIB2</accession>
<proteinExistence type="predicted"/>
<dbReference type="GO" id="GO:0005524">
    <property type="term" value="F:ATP binding"/>
    <property type="evidence" value="ECO:0007669"/>
    <property type="project" value="InterPro"/>
</dbReference>
<dbReference type="GO" id="GO:0003677">
    <property type="term" value="F:DNA binding"/>
    <property type="evidence" value="ECO:0007669"/>
    <property type="project" value="InterPro"/>
</dbReference>
<evidence type="ECO:0000256" key="1">
    <source>
        <dbReference type="SAM" id="MobiDB-lite"/>
    </source>
</evidence>
<dbReference type="InterPro" id="IPR014001">
    <property type="entry name" value="Helicase_ATP-bd"/>
</dbReference>
<name>A0A6C0HIB2_9ZZZZ</name>
<dbReference type="PROSITE" id="PS51192">
    <property type="entry name" value="HELICASE_ATP_BIND_1"/>
    <property type="match status" value="1"/>
</dbReference>
<sequence>MYQEDPIKIKVRKNKKAAVVSERQDTVGEQVINNLQSIVSPTNIIPMPIITKPGPNIKRKTVKVLPQLNPNPEEVLPENIPEKVKKPRAPRKTKKLVPEHPTTEGAIDIIDAIPESSGEVAPPIVKAKRGRKTTKKDVPPPQENPGATEVAAAPVPQIPVETEETKLNAKLLQKERAEYEEYKANPTDEYDFLYPHLNDPNFIVKLSRHKEFYDTEYDGQIHPIEKHAEILCNTGFELLPHQLFVKNFLSLQTPYNSLLLYHGLGSGKTCSSIGIAEEMRSYMKQLNITKRIIVIASPNVQANFRLQLFDETKLEYIQGRDSEDGFWNINSCVGNSLIKEINPTNLKGLTREKVISSIKRIINTSYLFMGYIQLTNYIFNAFKKSTDIENLNPLQRKNLLKKHIRELFDNRLIIIDEVHNIRISDDNKERKKTAVLLMKVAKYSQNMRLLLLSATPMFNSYQEIVWLTNLMNINDKRATIKISDVFENNGKWTPAKKLADGTMSEDGKELLTRKLTGYVSYVRGENPYTFPYRIYPSQFAESKHIILDKPYPQTQLNGSPITEDDRIKYIDIFATKLDPESVQYKGYIRILDELKGRSNDQYTMTGRLRKMPAFEDMESFGYTSLQLLIESLNIVYPNSILENTSTAASSPSSDEDNEISKALVGETGLRNTMNYVKETKDMMQLKYKFSYKPEIKHHIFSPKHIRKYSVKIDEICKCVRGNGIIMIYSQYIDGGLVPMALALEEIGFSRFGSTPNTPNLFASPPGDPVDYKMKPKSKDGSFHQAKYVMITGDKAFSHNNAADIKVLTHPDNKDGKNIKVVLLSRAGAEGLDFKNIRQVHIMEPWYNMNRVEQIIGRAVRNLSHCSLDFKKRNVEIYLHGTVLPELPDSPEEESADLYVYRYAEKKAIQIGEVTRLLKTIAVDCILNIGQTNFSVQKLLTNAANQTISIELSRYKQDIPFQIGDRPFSEMCDYMQNCEFVCSPMEKTETPRTENYNNTFAQTNQDRIIKRIRELFREKMPNTEGAVAYLNHAYYEREHLVNAITIVKQYPIEQIYSALSALINNKNEYLIDAYGRTGRLIDKYNAKTDKAYYVFQPVEITDENASIYERTTPIEYKRSNITLEIDKTEKDFKQAKAAAPGAQPIAPAAAAAGLEEDEEDETEDDVSEKPKGNISTEIPSKEANKSRFSEIMKSLDICFDGIDTGDPKTTKKGVFHTTVLKKGESDWYEHAGMIFYYSKPENKYIEKQKTKGEGKAKTKKVDAQSITHDLPIQQIRTEFGITDELFAKYIILHFVDSLLYNDKLEIIRHFYTLDNVPSSPREQAVFEYLETKIVKSGEEIGLVTIKDDTLILIIQNQETREWTEADQEDYTLMAGELRRFQLDRTPRNMFSLIGFITPFVSKKTNERELVFKVKDLTEKRNNIGAKIDDAGKDKVIKLLNTLVGSPLDNPTYTDTNTEFVNQLGICIVIELLMRLFSDQRRDNKYYYLTPEQAILSDVIKKSFST</sequence>
<organism evidence="3">
    <name type="scientific">viral metagenome</name>
    <dbReference type="NCBI Taxonomy" id="1070528"/>
    <lineage>
        <taxon>unclassified sequences</taxon>
        <taxon>metagenomes</taxon>
        <taxon>organismal metagenomes</taxon>
    </lineage>
</organism>
<dbReference type="InterPro" id="IPR027417">
    <property type="entry name" value="P-loop_NTPase"/>
</dbReference>
<dbReference type="Gene3D" id="3.40.50.300">
    <property type="entry name" value="P-loop containing nucleotide triphosphate hydrolases"/>
    <property type="match status" value="2"/>
</dbReference>